<evidence type="ECO:0000256" key="14">
    <source>
        <dbReference type="HAMAP-Rule" id="MF_01849"/>
    </source>
</evidence>
<reference evidence="16 17" key="1">
    <citation type="submission" date="2022-03" db="EMBL/GenBank/DDBJ databases">
        <title>Metagenome-assembled genomes from swine fecal metagenomes.</title>
        <authorList>
            <person name="Holman D.B."/>
            <person name="Kommadath A."/>
        </authorList>
    </citation>
    <scope>NUCLEOTIDE SEQUENCE [LARGE SCALE GENOMIC DNA]</scope>
    <source>
        <strain evidence="16">SUG147</strain>
    </source>
</reference>
<dbReference type="HAMAP" id="MF_01849">
    <property type="entry name" value="RNA_methyltr_RlmN"/>
    <property type="match status" value="1"/>
</dbReference>
<evidence type="ECO:0000256" key="3">
    <source>
        <dbReference type="ARBA" id="ARBA00022485"/>
    </source>
</evidence>
<accession>A0AAE3JZU6</accession>
<keyword evidence="7 14" id="KW-0808">Transferase</keyword>
<dbReference type="PROSITE" id="PS51918">
    <property type="entry name" value="RADICAL_SAM"/>
    <property type="match status" value="1"/>
</dbReference>
<comment type="function">
    <text evidence="14">Specifically methylates position 2 of adenine 2503 in 23S rRNA and position 2 of adenine 37 in tRNAs.</text>
</comment>
<dbReference type="GO" id="GO:0005737">
    <property type="term" value="C:cytoplasm"/>
    <property type="evidence" value="ECO:0007669"/>
    <property type="project" value="UniProtKB-SubCell"/>
</dbReference>
<dbReference type="SFLD" id="SFLDS00029">
    <property type="entry name" value="Radical_SAM"/>
    <property type="match status" value="1"/>
</dbReference>
<evidence type="ECO:0000256" key="8">
    <source>
        <dbReference type="ARBA" id="ARBA00022691"/>
    </source>
</evidence>
<feature type="binding site" evidence="14">
    <location>
        <position position="112"/>
    </location>
    <ligand>
        <name>[4Fe-4S] cluster</name>
        <dbReference type="ChEBI" id="CHEBI:49883"/>
        <note>4Fe-4S-S-AdoMet</note>
    </ligand>
</feature>
<comment type="catalytic activity">
    <reaction evidence="14">
        <text>adenosine(37) in tRNA + 2 reduced [2Fe-2S]-[ferredoxin] + 2 S-adenosyl-L-methionine = 2-methyladenosine(37) in tRNA + 5'-deoxyadenosine + L-methionine + 2 oxidized [2Fe-2S]-[ferredoxin] + S-adenosyl-L-homocysteine</text>
        <dbReference type="Rhea" id="RHEA:43332"/>
        <dbReference type="Rhea" id="RHEA-COMP:10000"/>
        <dbReference type="Rhea" id="RHEA-COMP:10001"/>
        <dbReference type="Rhea" id="RHEA-COMP:10162"/>
        <dbReference type="Rhea" id="RHEA-COMP:10485"/>
        <dbReference type="ChEBI" id="CHEBI:17319"/>
        <dbReference type="ChEBI" id="CHEBI:33737"/>
        <dbReference type="ChEBI" id="CHEBI:33738"/>
        <dbReference type="ChEBI" id="CHEBI:57844"/>
        <dbReference type="ChEBI" id="CHEBI:57856"/>
        <dbReference type="ChEBI" id="CHEBI:59789"/>
        <dbReference type="ChEBI" id="CHEBI:74411"/>
        <dbReference type="ChEBI" id="CHEBI:74497"/>
        <dbReference type="EC" id="2.1.1.192"/>
    </reaction>
</comment>
<keyword evidence="6 14" id="KW-0489">Methyltransferase</keyword>
<dbReference type="InterPro" id="IPR004383">
    <property type="entry name" value="rRNA_lsu_MTrfase_RlmN/Cfr"/>
</dbReference>
<dbReference type="SFLD" id="SFLDF00275">
    <property type="entry name" value="adenosine_C2_methyltransferase"/>
    <property type="match status" value="1"/>
</dbReference>
<feature type="binding site" evidence="14">
    <location>
        <position position="119"/>
    </location>
    <ligand>
        <name>[4Fe-4S] cluster</name>
        <dbReference type="ChEBI" id="CHEBI:49883"/>
        <note>4Fe-4S-S-AdoMet</note>
    </ligand>
</feature>
<dbReference type="PIRSF" id="PIRSF006004">
    <property type="entry name" value="CHP00048"/>
    <property type="match status" value="1"/>
</dbReference>
<evidence type="ECO:0000256" key="10">
    <source>
        <dbReference type="ARBA" id="ARBA00022723"/>
    </source>
</evidence>
<comment type="miscellaneous">
    <text evidence="14">Reaction proceeds by a ping-pong mechanism involving intermediate methylation of a conserved cysteine residue.</text>
</comment>
<organism evidence="16 17">
    <name type="scientific">Candidatus Colimorpha enterica</name>
    <dbReference type="NCBI Taxonomy" id="3083063"/>
    <lineage>
        <taxon>Bacteria</taxon>
        <taxon>Pseudomonadati</taxon>
        <taxon>Bacteroidota</taxon>
        <taxon>Bacteroidia</taxon>
        <taxon>Bacteroidales</taxon>
        <taxon>Candidatus Colimorpha</taxon>
    </lineage>
</organism>
<feature type="domain" description="Radical SAM core" evidence="15">
    <location>
        <begin position="98"/>
        <end position="333"/>
    </location>
</feature>
<comment type="caution">
    <text evidence="16">The sequence shown here is derived from an EMBL/GenBank/DDBJ whole genome shotgun (WGS) entry which is preliminary data.</text>
</comment>
<dbReference type="NCBIfam" id="TIGR00048">
    <property type="entry name" value="rRNA_mod_RlmN"/>
    <property type="match status" value="1"/>
</dbReference>
<dbReference type="Pfam" id="PF21016">
    <property type="entry name" value="RlmN_N"/>
    <property type="match status" value="1"/>
</dbReference>
<dbReference type="CDD" id="cd01335">
    <property type="entry name" value="Radical_SAM"/>
    <property type="match status" value="1"/>
</dbReference>
<keyword evidence="3 14" id="KW-0004">4Fe-4S</keyword>
<comment type="catalytic activity">
    <reaction evidence="14">
        <text>adenosine(2503) in 23S rRNA + 2 reduced [2Fe-2S]-[ferredoxin] + 2 S-adenosyl-L-methionine = 2-methyladenosine(2503) in 23S rRNA + 5'-deoxyadenosine + L-methionine + 2 oxidized [2Fe-2S]-[ferredoxin] + S-adenosyl-L-homocysteine</text>
        <dbReference type="Rhea" id="RHEA:42916"/>
        <dbReference type="Rhea" id="RHEA-COMP:10000"/>
        <dbReference type="Rhea" id="RHEA-COMP:10001"/>
        <dbReference type="Rhea" id="RHEA-COMP:10152"/>
        <dbReference type="Rhea" id="RHEA-COMP:10282"/>
        <dbReference type="ChEBI" id="CHEBI:17319"/>
        <dbReference type="ChEBI" id="CHEBI:33737"/>
        <dbReference type="ChEBI" id="CHEBI:33738"/>
        <dbReference type="ChEBI" id="CHEBI:57844"/>
        <dbReference type="ChEBI" id="CHEBI:57856"/>
        <dbReference type="ChEBI" id="CHEBI:59789"/>
        <dbReference type="ChEBI" id="CHEBI:74411"/>
        <dbReference type="ChEBI" id="CHEBI:74497"/>
        <dbReference type="EC" id="2.1.1.192"/>
    </reaction>
</comment>
<evidence type="ECO:0000256" key="5">
    <source>
        <dbReference type="ARBA" id="ARBA00022552"/>
    </source>
</evidence>
<dbReference type="GO" id="GO:0000049">
    <property type="term" value="F:tRNA binding"/>
    <property type="evidence" value="ECO:0007669"/>
    <property type="project" value="UniProtKB-UniRule"/>
</dbReference>
<evidence type="ECO:0000313" key="16">
    <source>
        <dbReference type="EMBL" id="MCI5755312.1"/>
    </source>
</evidence>
<keyword evidence="4 14" id="KW-0963">Cytoplasm</keyword>
<dbReference type="InterPro" id="IPR040072">
    <property type="entry name" value="Methyltransferase_A"/>
</dbReference>
<evidence type="ECO:0000256" key="1">
    <source>
        <dbReference type="ARBA" id="ARBA00004496"/>
    </source>
</evidence>
<protein>
    <recommendedName>
        <fullName evidence="14">Probable dual-specificity RNA methyltransferase RlmN</fullName>
        <ecNumber evidence="14">2.1.1.192</ecNumber>
    </recommendedName>
    <alternativeName>
        <fullName evidence="14">23S rRNA (adenine(2503)-C(2))-methyltransferase</fullName>
    </alternativeName>
    <alternativeName>
        <fullName evidence="14">23S rRNA m2A2503 methyltransferase</fullName>
    </alternativeName>
    <alternativeName>
        <fullName evidence="14">Ribosomal RNA large subunit methyltransferase N</fullName>
    </alternativeName>
    <alternativeName>
        <fullName evidence="14">tRNA (adenine(37)-C(2))-methyltransferase</fullName>
    </alternativeName>
    <alternativeName>
        <fullName evidence="14">tRNA m2A37 methyltransferase</fullName>
    </alternativeName>
</protein>
<dbReference type="InterPro" id="IPR007197">
    <property type="entry name" value="rSAM"/>
</dbReference>
<keyword evidence="9 14" id="KW-0819">tRNA processing</keyword>
<evidence type="ECO:0000256" key="4">
    <source>
        <dbReference type="ARBA" id="ARBA00022490"/>
    </source>
</evidence>
<dbReference type="GO" id="GO:0070475">
    <property type="term" value="P:rRNA base methylation"/>
    <property type="evidence" value="ECO:0007669"/>
    <property type="project" value="UniProtKB-UniRule"/>
</dbReference>
<dbReference type="GO" id="GO:0002935">
    <property type="term" value="F:tRNA (adenine(37)-C2)-methyltransferase activity"/>
    <property type="evidence" value="ECO:0007669"/>
    <property type="project" value="UniProtKB-UniRule"/>
</dbReference>
<dbReference type="Gene3D" id="3.20.20.70">
    <property type="entry name" value="Aldolase class I"/>
    <property type="match status" value="1"/>
</dbReference>
<evidence type="ECO:0000256" key="12">
    <source>
        <dbReference type="ARBA" id="ARBA00023014"/>
    </source>
</evidence>
<gene>
    <name evidence="14 16" type="primary">rlmN</name>
    <name evidence="16" type="ORF">MR241_03335</name>
</gene>
<dbReference type="AlphaFoldDB" id="A0AAE3JZU6"/>
<evidence type="ECO:0000313" key="17">
    <source>
        <dbReference type="Proteomes" id="UP001139365"/>
    </source>
</evidence>
<dbReference type="GO" id="GO:0030488">
    <property type="term" value="P:tRNA methylation"/>
    <property type="evidence" value="ECO:0007669"/>
    <property type="project" value="UniProtKB-UniRule"/>
</dbReference>
<dbReference type="Gene3D" id="1.10.150.530">
    <property type="match status" value="1"/>
</dbReference>
<comment type="similarity">
    <text evidence="2 14">Belongs to the radical SAM superfamily. RlmN family.</text>
</comment>
<feature type="binding site" evidence="14">
    <location>
        <begin position="214"/>
        <end position="216"/>
    </location>
    <ligand>
        <name>S-adenosyl-L-methionine</name>
        <dbReference type="ChEBI" id="CHEBI:59789"/>
    </ligand>
</feature>
<feature type="active site" description="S-methylcysteine intermediate" evidence="14">
    <location>
        <position position="338"/>
    </location>
</feature>
<proteinExistence type="inferred from homology"/>
<dbReference type="GO" id="GO:0051539">
    <property type="term" value="F:4 iron, 4 sulfur cluster binding"/>
    <property type="evidence" value="ECO:0007669"/>
    <property type="project" value="UniProtKB-UniRule"/>
</dbReference>
<evidence type="ECO:0000256" key="7">
    <source>
        <dbReference type="ARBA" id="ARBA00022679"/>
    </source>
</evidence>
<dbReference type="EMBL" id="JALEMU010000053">
    <property type="protein sequence ID" value="MCI5755312.1"/>
    <property type="molecule type" value="Genomic_DNA"/>
</dbReference>
<comment type="caution">
    <text evidence="14">Lacks conserved residue(s) required for the propagation of feature annotation.</text>
</comment>
<evidence type="ECO:0000256" key="9">
    <source>
        <dbReference type="ARBA" id="ARBA00022694"/>
    </source>
</evidence>
<keyword evidence="11 14" id="KW-0408">Iron</keyword>
<keyword evidence="13 14" id="KW-1015">Disulfide bond</keyword>
<name>A0AAE3JZU6_9BACT</name>
<evidence type="ECO:0000256" key="13">
    <source>
        <dbReference type="ARBA" id="ARBA00023157"/>
    </source>
</evidence>
<dbReference type="GO" id="GO:0070040">
    <property type="term" value="F:rRNA (adenine(2503)-C2-)-methyltransferase activity"/>
    <property type="evidence" value="ECO:0007669"/>
    <property type="project" value="UniProtKB-UniRule"/>
</dbReference>
<keyword evidence="5 14" id="KW-0698">rRNA processing</keyword>
<comment type="subcellular location">
    <subcellularLocation>
        <location evidence="1 14">Cytoplasm</location>
    </subcellularLocation>
</comment>
<dbReference type="EC" id="2.1.1.192" evidence="14"/>
<feature type="binding site" evidence="14">
    <location>
        <position position="295"/>
    </location>
    <ligand>
        <name>S-adenosyl-L-methionine</name>
        <dbReference type="ChEBI" id="CHEBI:59789"/>
    </ligand>
</feature>
<feature type="active site" description="Proton acceptor" evidence="14">
    <location>
        <position position="92"/>
    </location>
</feature>
<dbReference type="InterPro" id="IPR013785">
    <property type="entry name" value="Aldolase_TIM"/>
</dbReference>
<comment type="cofactor">
    <cofactor evidence="14">
        <name>[4Fe-4S] cluster</name>
        <dbReference type="ChEBI" id="CHEBI:49883"/>
    </cofactor>
    <text evidence="14">Binds 1 [4Fe-4S] cluster. The cluster is coordinated with 3 cysteines and an exchangeable S-adenosyl-L-methionine.</text>
</comment>
<keyword evidence="12 14" id="KW-0411">Iron-sulfur</keyword>
<dbReference type="InterPro" id="IPR027492">
    <property type="entry name" value="RNA_MTrfase_RlmN"/>
</dbReference>
<dbReference type="GO" id="GO:0046872">
    <property type="term" value="F:metal ion binding"/>
    <property type="evidence" value="ECO:0007669"/>
    <property type="project" value="UniProtKB-KW"/>
</dbReference>
<dbReference type="Pfam" id="PF04055">
    <property type="entry name" value="Radical_SAM"/>
    <property type="match status" value="1"/>
</dbReference>
<keyword evidence="10 14" id="KW-0479">Metal-binding</keyword>
<evidence type="ECO:0000256" key="11">
    <source>
        <dbReference type="ARBA" id="ARBA00023004"/>
    </source>
</evidence>
<feature type="binding site" evidence="14">
    <location>
        <begin position="159"/>
        <end position="160"/>
    </location>
    <ligand>
        <name>S-adenosyl-L-methionine</name>
        <dbReference type="ChEBI" id="CHEBI:59789"/>
    </ligand>
</feature>
<evidence type="ECO:0000256" key="6">
    <source>
        <dbReference type="ARBA" id="ARBA00022603"/>
    </source>
</evidence>
<dbReference type="InterPro" id="IPR048641">
    <property type="entry name" value="RlmN_N"/>
</dbReference>
<dbReference type="SUPFAM" id="SSF102114">
    <property type="entry name" value="Radical SAM enzymes"/>
    <property type="match status" value="1"/>
</dbReference>
<dbReference type="PANTHER" id="PTHR30544">
    <property type="entry name" value="23S RRNA METHYLTRANSFERASE"/>
    <property type="match status" value="1"/>
</dbReference>
<evidence type="ECO:0000259" key="15">
    <source>
        <dbReference type="PROSITE" id="PS51918"/>
    </source>
</evidence>
<dbReference type="SFLD" id="SFLDG01062">
    <property type="entry name" value="methyltransferase_(Class_A)"/>
    <property type="match status" value="1"/>
</dbReference>
<feature type="binding site" evidence="14">
    <location>
        <position position="116"/>
    </location>
    <ligand>
        <name>[4Fe-4S] cluster</name>
        <dbReference type="ChEBI" id="CHEBI:49883"/>
        <note>4Fe-4S-S-AdoMet</note>
    </ligand>
</feature>
<keyword evidence="8 14" id="KW-0949">S-adenosyl-L-methionine</keyword>
<sequence length="351" mass="38781">MNGIDLMQTPYNEICEITASLGYPAFRAKQIYGWAMKGTPVDEMSNLPAELRKKLTDSGCFVFLPEIKKKLVSAIDGTVKYLFALRDGQLIESVVMKYEHGNTICVSSQAGCRMGCRFCASTLRGLERNLTASEILGQVIAARNDTGERISNIVMMGIGEPLDNYGNVIKFLHLVNSPDGLNIGYRHISLSTCGVVPGIKMLAEEDLPITLSISLHNIITEERKQIMPVTAKWSVEELLAACREYFAKTGRRISFEYTLISGENDSEMHAERLAKGLISAMGRGTPVHVNLIPLNDVSERSFRRSGKEAVRAFQNRLISLGVNATVRRRLGPDINASCGQLRYNGQDTDTV</sequence>
<evidence type="ECO:0000256" key="2">
    <source>
        <dbReference type="ARBA" id="ARBA00007544"/>
    </source>
</evidence>
<dbReference type="InterPro" id="IPR058240">
    <property type="entry name" value="rSAM_sf"/>
</dbReference>
<dbReference type="GO" id="GO:0019843">
    <property type="term" value="F:rRNA binding"/>
    <property type="evidence" value="ECO:0007669"/>
    <property type="project" value="UniProtKB-UniRule"/>
</dbReference>
<dbReference type="FunFam" id="3.20.20.70:FF:000014">
    <property type="entry name" value="Probable dual-specificity RNA methyltransferase RlmN"/>
    <property type="match status" value="1"/>
</dbReference>
<dbReference type="PANTHER" id="PTHR30544:SF5">
    <property type="entry name" value="RADICAL SAM CORE DOMAIN-CONTAINING PROTEIN"/>
    <property type="match status" value="1"/>
</dbReference>
<dbReference type="Proteomes" id="UP001139365">
    <property type="component" value="Unassembled WGS sequence"/>
</dbReference>
<feature type="binding site" evidence="14">
    <location>
        <position position="191"/>
    </location>
    <ligand>
        <name>S-adenosyl-L-methionine</name>
        <dbReference type="ChEBI" id="CHEBI:59789"/>
    </ligand>
</feature>